<dbReference type="InterPro" id="IPR051677">
    <property type="entry name" value="AfsR-DnrI-RedD_regulator"/>
</dbReference>
<proteinExistence type="predicted"/>
<dbReference type="SUPFAM" id="SSF50965">
    <property type="entry name" value="Galactose oxidase, central domain"/>
    <property type="match status" value="1"/>
</dbReference>
<dbReference type="Proteomes" id="UP000199310">
    <property type="component" value="Unassembled WGS sequence"/>
</dbReference>
<dbReference type="AlphaFoldDB" id="A0A1I0SBP8"/>
<dbReference type="PANTHER" id="PTHR35807">
    <property type="entry name" value="TRANSCRIPTIONAL REGULATOR REDD-RELATED"/>
    <property type="match status" value="1"/>
</dbReference>
<keyword evidence="1" id="KW-0732">Signal</keyword>
<dbReference type="InterPro" id="IPR015915">
    <property type="entry name" value="Kelch-typ_b-propeller"/>
</dbReference>
<dbReference type="EMBL" id="FOJG01000002">
    <property type="protein sequence ID" value="SEW54099.1"/>
    <property type="molecule type" value="Genomic_DNA"/>
</dbReference>
<reference evidence="3" key="1">
    <citation type="submission" date="2016-10" db="EMBL/GenBank/DDBJ databases">
        <authorList>
            <person name="Varghese N."/>
            <person name="Submissions S."/>
        </authorList>
    </citation>
    <scope>NUCLEOTIDE SEQUENCE [LARGE SCALE GENOMIC DNA]</scope>
    <source>
        <strain evidence="3">DSM 3695</strain>
    </source>
</reference>
<protein>
    <recommendedName>
        <fullName evidence="4">Kelch motif-containing protein</fullName>
    </recommendedName>
</protein>
<evidence type="ECO:0008006" key="4">
    <source>
        <dbReference type="Google" id="ProtNLM"/>
    </source>
</evidence>
<dbReference type="RefSeq" id="WP_089901765.1">
    <property type="nucleotide sequence ID" value="NZ_FOJG01000002.1"/>
</dbReference>
<dbReference type="STRING" id="29529.SAMN04488122_5921"/>
<evidence type="ECO:0000313" key="2">
    <source>
        <dbReference type="EMBL" id="SEW54099.1"/>
    </source>
</evidence>
<evidence type="ECO:0000313" key="3">
    <source>
        <dbReference type="Proteomes" id="UP000199310"/>
    </source>
</evidence>
<accession>A0A1I0SBP8</accession>
<dbReference type="GO" id="GO:0003677">
    <property type="term" value="F:DNA binding"/>
    <property type="evidence" value="ECO:0007669"/>
    <property type="project" value="TreeGrafter"/>
</dbReference>
<dbReference type="Gene3D" id="2.120.10.80">
    <property type="entry name" value="Kelch-type beta propeller"/>
    <property type="match status" value="1"/>
</dbReference>
<feature type="chain" id="PRO_5011732705" description="Kelch motif-containing protein" evidence="1">
    <location>
        <begin position="21"/>
        <end position="887"/>
    </location>
</feature>
<organism evidence="2 3">
    <name type="scientific">Chitinophaga arvensicola</name>
    <dbReference type="NCBI Taxonomy" id="29529"/>
    <lineage>
        <taxon>Bacteria</taxon>
        <taxon>Pseudomonadati</taxon>
        <taxon>Bacteroidota</taxon>
        <taxon>Chitinophagia</taxon>
        <taxon>Chitinophagales</taxon>
        <taxon>Chitinophagaceae</taxon>
        <taxon>Chitinophaga</taxon>
    </lineage>
</organism>
<dbReference type="PANTHER" id="PTHR35807:SF1">
    <property type="entry name" value="TRANSCRIPTIONAL REGULATOR REDD"/>
    <property type="match status" value="1"/>
</dbReference>
<feature type="signal peptide" evidence="1">
    <location>
        <begin position="1"/>
        <end position="20"/>
    </location>
</feature>
<dbReference type="OrthoDB" id="1110630at2"/>
<dbReference type="InterPro" id="IPR011043">
    <property type="entry name" value="Gal_Oxase/kelch_b-propeller"/>
</dbReference>
<sequence>MYRFTHLLLLLLTITHISKAQDVYGLEFACKNIAQESRTSLDLFPDKPFPVKTAYTLSFDLSFLPFYTSYFGYIFRITDEKKQNIDLIYNVHTYEFNIVTGNDFSGISFQVNKDSLCHQWNRIRLDMNTVTHTLGVTVNGRLIKTVRHPVISGQQLRICFGASYRKNFKSFDIAPMRLRDIELYGDGELQHHWPLDHANGYTAKDEITGHTATVKNPVWLRPQFSQWELADSFLVAGNAGVAMNPSTEQIYLTGRDSLYEYRCSNRRLSARALPQPQGTPAGIRTVYDAARQQLYSVFPDKQQVAAFDSATGAWNQPMDAGAVTTFWHSNIFFSSYDSSLYFLGGYGDFRYKNEVHRYTPGHPHWETVQVGGDFFTPRYMAAAGANAAGDSLYILGGYGSLTGDQLLNPHSLYDLQVFDVKRHTFKNIYKGKEPEEPFGFAGNMVINSAHQEYFTLIFPNDRMNSSLQLIRGSLNNPAYTKLAAPFPYRFYDTKSAVQLFYCPQNDQLVAVTFFSPKNNSTEVKIYTLHFSPYLLAVDVPADDPVPVYVMRLLLAAGIGFSLFLLAAGLSRLKINKREEDLGKITDEKRNAPLLLSAGQTNLPVAEDRVQENVAPGTNKAAGQITEDPEISTHAPFVIPDDIPQTINTFPAVFLFGHFTVLDKTGNDITRLFSPLLKELFLLLFLHSLPGKGGISSQKINEILWPGRSLKDAKNNRSVNIVKLKSLLDKTGAYTLIKENDKWIFHFDDPRMQVDLISYLQLLTPAHMEEWHMHRIAEIVKRGAFLQETEYAWLDRFKGDMSAQAIPLLLHYLEVHTTPPEQVISICDCLLNFDSLCEEAVLFKCRALVALGQHASAKKMYTSFMTAYQSIYGETFELEYTKAIAQET</sequence>
<evidence type="ECO:0000256" key="1">
    <source>
        <dbReference type="SAM" id="SignalP"/>
    </source>
</evidence>
<keyword evidence="3" id="KW-1185">Reference proteome</keyword>
<gene>
    <name evidence="2" type="ORF">SAMN04488122_5921</name>
</gene>
<name>A0A1I0SBP8_9BACT</name>
<dbReference type="GO" id="GO:0006355">
    <property type="term" value="P:regulation of DNA-templated transcription"/>
    <property type="evidence" value="ECO:0007669"/>
    <property type="project" value="TreeGrafter"/>
</dbReference>